<proteinExistence type="predicted"/>
<keyword evidence="2" id="KW-1185">Reference proteome</keyword>
<dbReference type="KEGG" id="bhy:BHWA1_00863"/>
<name>A0A3B6VHB9_BRAHW</name>
<dbReference type="GeneID" id="63961973"/>
<reference evidence="1 2" key="1">
    <citation type="journal article" date="2009" name="PLoS ONE">
        <title>Genome sequence of the pathogenic intestinal spirochete Brachyspira hyodysenteriae reveals adaptations to its lifestyle in the porcine large intestine.</title>
        <authorList>
            <person name="Bellgard M.I."/>
            <person name="Wanchanthuek P."/>
            <person name="La T."/>
            <person name="Ryan K."/>
            <person name="Moolhuijzen P."/>
            <person name="Albertyn Z."/>
            <person name="Shaban B."/>
            <person name="Motro Y."/>
            <person name="Dunn D.S."/>
            <person name="Schibeci D."/>
            <person name="Hunter A."/>
            <person name="Barrero R."/>
            <person name="Phillips N.D."/>
            <person name="Hampson D.J."/>
        </authorList>
    </citation>
    <scope>NUCLEOTIDE SEQUENCE [LARGE SCALE GENOMIC DNA]</scope>
    <source>
        <strain evidence="2">ATCC 49526 / WA1</strain>
    </source>
</reference>
<sequence length="177" mass="20981">MYLSYIENIEIKKSFIAQLYVISKIYNNYFTLQDYDYYNKDDIDSVLSFNIKKSIAEISNLNEYEISELLSFISELEEYISEIVRNNDYDFKEKIVVKKVWSRYSQCLENINDNILKKIIYFELLTLTTSTDKKFNSYFKYLKNKLGISDIVGKEIDNLVYANASVYKSIRDLVEIG</sequence>
<accession>A0A3B6VHB9</accession>
<dbReference type="AlphaFoldDB" id="A0A3B6VHB9"/>
<dbReference type="STRING" id="565034.BHWA1_00863"/>
<dbReference type="Proteomes" id="UP000001803">
    <property type="component" value="Chromosome"/>
</dbReference>
<dbReference type="RefSeq" id="WP_012670405.1">
    <property type="nucleotide sequence ID" value="NC_012225.1"/>
</dbReference>
<evidence type="ECO:0000313" key="1">
    <source>
        <dbReference type="EMBL" id="ACN83356.1"/>
    </source>
</evidence>
<dbReference type="EMBL" id="CP001357">
    <property type="protein sequence ID" value="ACN83356.1"/>
    <property type="molecule type" value="Genomic_DNA"/>
</dbReference>
<evidence type="ECO:0000313" key="2">
    <source>
        <dbReference type="Proteomes" id="UP000001803"/>
    </source>
</evidence>
<organism evidence="1 2">
    <name type="scientific">Brachyspira hyodysenteriae (strain ATCC 49526 / WA1)</name>
    <dbReference type="NCBI Taxonomy" id="565034"/>
    <lineage>
        <taxon>Bacteria</taxon>
        <taxon>Pseudomonadati</taxon>
        <taxon>Spirochaetota</taxon>
        <taxon>Spirochaetia</taxon>
        <taxon>Brachyspirales</taxon>
        <taxon>Brachyspiraceae</taxon>
        <taxon>Brachyspira</taxon>
    </lineage>
</organism>
<protein>
    <submittedName>
        <fullName evidence="1">Uncharacterized protein</fullName>
    </submittedName>
</protein>
<gene>
    <name evidence="1" type="ordered locus">BHWA1_00863</name>
</gene>